<evidence type="ECO:0000256" key="4">
    <source>
        <dbReference type="ARBA" id="ARBA00023125"/>
    </source>
</evidence>
<proteinExistence type="predicted"/>
<sequence>MAKSQDDNLRLDNQLCFSLYSTSLAMGKLYKPILDELGLTYPQYLMMMVLWEQDGITITDLSARLMQDKGALSPVIRRLERQDLIERRRDPQDDRRVLIQLSAAGRRLQQQAKDIPERVFCISGLDEKTARKLKLQLDTLRDTLNTHL</sequence>
<dbReference type="SMART" id="SM00347">
    <property type="entry name" value="HTH_MARR"/>
    <property type="match status" value="1"/>
</dbReference>
<accession>A0ABY2UM61</accession>
<reference evidence="7 8" key="1">
    <citation type="submission" date="2019-05" db="EMBL/GenBank/DDBJ databases">
        <title>Microbulbifer harenosus sp. nov., an alginate-degrading bacterium isolated from coastal sand.</title>
        <authorList>
            <person name="Huang H."/>
            <person name="Mo K."/>
            <person name="Bao S."/>
        </authorList>
    </citation>
    <scope>NUCLEOTIDE SEQUENCE [LARGE SCALE GENOMIC DNA]</scope>
    <source>
        <strain evidence="7 8">HB161719</strain>
    </source>
</reference>
<dbReference type="SUPFAM" id="SSF46785">
    <property type="entry name" value="Winged helix' DNA-binding domain"/>
    <property type="match status" value="1"/>
</dbReference>
<dbReference type="InterPro" id="IPR036390">
    <property type="entry name" value="WH_DNA-bd_sf"/>
</dbReference>
<dbReference type="InterPro" id="IPR000835">
    <property type="entry name" value="HTH_MarR-typ"/>
</dbReference>
<comment type="caution">
    <text evidence="7">The sequence shown here is derived from an EMBL/GenBank/DDBJ whole genome shotgun (WGS) entry which is preliminary data.</text>
</comment>
<dbReference type="InterPro" id="IPR036388">
    <property type="entry name" value="WH-like_DNA-bd_sf"/>
</dbReference>
<protein>
    <submittedName>
        <fullName evidence="7">MarR family transcriptional regulator</fullName>
    </submittedName>
</protein>
<dbReference type="Pfam" id="PF22381">
    <property type="entry name" value="Staph_reg_Sar_Rot"/>
    <property type="match status" value="1"/>
</dbReference>
<feature type="domain" description="HTH marR-type" evidence="6">
    <location>
        <begin position="12"/>
        <end position="148"/>
    </location>
</feature>
<keyword evidence="8" id="KW-1185">Reference proteome</keyword>
<dbReference type="PROSITE" id="PS50995">
    <property type="entry name" value="HTH_MARR_2"/>
    <property type="match status" value="1"/>
</dbReference>
<dbReference type="InterPro" id="IPR055166">
    <property type="entry name" value="Transc_reg_Sar_Rot_HTH"/>
</dbReference>
<keyword evidence="2" id="KW-0963">Cytoplasm</keyword>
<evidence type="ECO:0000256" key="1">
    <source>
        <dbReference type="ARBA" id="ARBA00004496"/>
    </source>
</evidence>
<dbReference type="EMBL" id="VANI01000004">
    <property type="protein sequence ID" value="TLM79277.1"/>
    <property type="molecule type" value="Genomic_DNA"/>
</dbReference>
<keyword evidence="5" id="KW-0804">Transcription</keyword>
<comment type="subcellular location">
    <subcellularLocation>
        <location evidence="1">Cytoplasm</location>
    </subcellularLocation>
</comment>
<dbReference type="Gene3D" id="1.10.10.10">
    <property type="entry name" value="Winged helix-like DNA-binding domain superfamily/Winged helix DNA-binding domain"/>
    <property type="match status" value="1"/>
</dbReference>
<dbReference type="Proteomes" id="UP000306791">
    <property type="component" value="Unassembled WGS sequence"/>
</dbReference>
<evidence type="ECO:0000313" key="7">
    <source>
        <dbReference type="EMBL" id="TLM79277.1"/>
    </source>
</evidence>
<evidence type="ECO:0000256" key="3">
    <source>
        <dbReference type="ARBA" id="ARBA00023015"/>
    </source>
</evidence>
<evidence type="ECO:0000259" key="6">
    <source>
        <dbReference type="PROSITE" id="PS50995"/>
    </source>
</evidence>
<evidence type="ECO:0000256" key="2">
    <source>
        <dbReference type="ARBA" id="ARBA00022490"/>
    </source>
</evidence>
<evidence type="ECO:0000256" key="5">
    <source>
        <dbReference type="ARBA" id="ARBA00023163"/>
    </source>
</evidence>
<name>A0ABY2UM61_9GAMM</name>
<gene>
    <name evidence="7" type="ORF">FDY93_04040</name>
</gene>
<dbReference type="RefSeq" id="WP_138234449.1">
    <property type="nucleotide sequence ID" value="NZ_CP185860.1"/>
</dbReference>
<keyword evidence="3" id="KW-0805">Transcription regulation</keyword>
<dbReference type="InterPro" id="IPR039422">
    <property type="entry name" value="MarR/SlyA-like"/>
</dbReference>
<organism evidence="7 8">
    <name type="scientific">Microbulbifer harenosus</name>
    <dbReference type="NCBI Taxonomy" id="2576840"/>
    <lineage>
        <taxon>Bacteria</taxon>
        <taxon>Pseudomonadati</taxon>
        <taxon>Pseudomonadota</taxon>
        <taxon>Gammaproteobacteria</taxon>
        <taxon>Cellvibrionales</taxon>
        <taxon>Microbulbiferaceae</taxon>
        <taxon>Microbulbifer</taxon>
    </lineage>
</organism>
<keyword evidence="4" id="KW-0238">DNA-binding</keyword>
<dbReference type="PANTHER" id="PTHR33164">
    <property type="entry name" value="TRANSCRIPTIONAL REGULATOR, MARR FAMILY"/>
    <property type="match status" value="1"/>
</dbReference>
<evidence type="ECO:0000313" key="8">
    <source>
        <dbReference type="Proteomes" id="UP000306791"/>
    </source>
</evidence>
<dbReference type="PANTHER" id="PTHR33164:SF5">
    <property type="entry name" value="ORGANIC HYDROPEROXIDE RESISTANCE TRANSCRIPTIONAL REGULATOR"/>
    <property type="match status" value="1"/>
</dbReference>